<dbReference type="Pfam" id="PF01225">
    <property type="entry name" value="Mur_ligase"/>
    <property type="match status" value="1"/>
</dbReference>
<evidence type="ECO:0000256" key="2">
    <source>
        <dbReference type="ARBA" id="ARBA00022598"/>
    </source>
</evidence>
<comment type="catalytic activity">
    <reaction evidence="11">
        <text>D-alanyl-D-alanine + UDP-N-acetyl-alpha-D-muramoyl-L-alanyl-gamma-D-glutamyl-meso-2,6-diaminopimelate + ATP = UDP-N-acetyl-alpha-D-muramoyl-L-alanyl-gamma-D-glutamyl-meso-2,6-diaminopimeloyl-D-alanyl-D-alanine + ADP + phosphate + H(+)</text>
        <dbReference type="Rhea" id="RHEA:28374"/>
        <dbReference type="ChEBI" id="CHEBI:15378"/>
        <dbReference type="ChEBI" id="CHEBI:30616"/>
        <dbReference type="ChEBI" id="CHEBI:43474"/>
        <dbReference type="ChEBI" id="CHEBI:57822"/>
        <dbReference type="ChEBI" id="CHEBI:61386"/>
        <dbReference type="ChEBI" id="CHEBI:83905"/>
        <dbReference type="ChEBI" id="CHEBI:456216"/>
        <dbReference type="EC" id="6.3.2.10"/>
    </reaction>
</comment>
<feature type="domain" description="Mur ligase N-terminal catalytic" evidence="12">
    <location>
        <begin position="28"/>
        <end position="72"/>
    </location>
</feature>
<dbReference type="EMBL" id="UHFF01000002">
    <property type="protein sequence ID" value="SUN45641.1"/>
    <property type="molecule type" value="Genomic_DNA"/>
</dbReference>
<evidence type="ECO:0000256" key="11">
    <source>
        <dbReference type="RuleBase" id="RU004136"/>
    </source>
</evidence>
<dbReference type="GO" id="GO:0051301">
    <property type="term" value="P:cell division"/>
    <property type="evidence" value="ECO:0007669"/>
    <property type="project" value="UniProtKB-KW"/>
</dbReference>
<keyword evidence="4 10" id="KW-0547">Nucleotide-binding</keyword>
<name>A0A380JPA8_9STRE</name>
<dbReference type="GO" id="GO:0071555">
    <property type="term" value="P:cell wall organization"/>
    <property type="evidence" value="ECO:0007669"/>
    <property type="project" value="UniProtKB-KW"/>
</dbReference>
<dbReference type="InterPro" id="IPR035911">
    <property type="entry name" value="MurE/MurF_N"/>
</dbReference>
<evidence type="ECO:0000259" key="13">
    <source>
        <dbReference type="Pfam" id="PF02875"/>
    </source>
</evidence>
<evidence type="ECO:0000256" key="9">
    <source>
        <dbReference type="ARBA" id="ARBA00023316"/>
    </source>
</evidence>
<keyword evidence="2 10" id="KW-0436">Ligase</keyword>
<keyword evidence="1 10" id="KW-0963">Cytoplasm</keyword>
<gene>
    <name evidence="10 15" type="primary">murF</name>
    <name evidence="15" type="ORF">NCTC12092_00590</name>
</gene>
<keyword evidence="3 10" id="KW-0132">Cell division</keyword>
<comment type="catalytic activity">
    <reaction evidence="10">
        <text>UDP-N-acetyl-alpha-D-muramoyl-L-alanyl-gamma-D-glutamyl-L-lysine + D-alanyl-D-alanine + ATP = UDP-N-acetyl-alpha-D-muramoyl-L-alanyl-gamma-D-glutamyl-L-lysyl-D-alanyl-D-alanine + ADP + phosphate + H(+)</text>
        <dbReference type="Rhea" id="RHEA:16085"/>
        <dbReference type="ChEBI" id="CHEBI:15378"/>
        <dbReference type="ChEBI" id="CHEBI:30616"/>
        <dbReference type="ChEBI" id="CHEBI:43474"/>
        <dbReference type="ChEBI" id="CHEBI:57822"/>
        <dbReference type="ChEBI" id="CHEBI:70758"/>
        <dbReference type="ChEBI" id="CHEBI:83903"/>
        <dbReference type="ChEBI" id="CHEBI:456216"/>
        <dbReference type="EC" id="6.3.2.10"/>
    </reaction>
</comment>
<keyword evidence="9 10" id="KW-0961">Cell wall biogenesis/degradation</keyword>
<evidence type="ECO:0000256" key="10">
    <source>
        <dbReference type="HAMAP-Rule" id="MF_02019"/>
    </source>
</evidence>
<evidence type="ECO:0000259" key="14">
    <source>
        <dbReference type="Pfam" id="PF08245"/>
    </source>
</evidence>
<comment type="similarity">
    <text evidence="10">Belongs to the MurCDEF family. MurF subfamily.</text>
</comment>
<dbReference type="GO" id="GO:0005524">
    <property type="term" value="F:ATP binding"/>
    <property type="evidence" value="ECO:0007669"/>
    <property type="project" value="UniProtKB-UniRule"/>
</dbReference>
<evidence type="ECO:0000256" key="4">
    <source>
        <dbReference type="ARBA" id="ARBA00022741"/>
    </source>
</evidence>
<dbReference type="GO" id="GO:0008766">
    <property type="term" value="F:UDP-N-acetylmuramoylalanyl-D-glutamyl-2,6-diaminopimelate-D-alanyl-D-alanine ligase activity"/>
    <property type="evidence" value="ECO:0007669"/>
    <property type="project" value="RHEA"/>
</dbReference>
<organism evidence="15 16">
    <name type="scientific">Streptococcus equi subsp. equi</name>
    <dbReference type="NCBI Taxonomy" id="148942"/>
    <lineage>
        <taxon>Bacteria</taxon>
        <taxon>Bacillati</taxon>
        <taxon>Bacillota</taxon>
        <taxon>Bacilli</taxon>
        <taxon>Lactobacillales</taxon>
        <taxon>Streptococcaceae</taxon>
        <taxon>Streptococcus</taxon>
    </lineage>
</organism>
<dbReference type="NCBIfam" id="TIGR01143">
    <property type="entry name" value="murF"/>
    <property type="match status" value="1"/>
</dbReference>
<dbReference type="SUPFAM" id="SSF63418">
    <property type="entry name" value="MurE/MurF N-terminal domain"/>
    <property type="match status" value="1"/>
</dbReference>
<evidence type="ECO:0000256" key="7">
    <source>
        <dbReference type="ARBA" id="ARBA00022984"/>
    </source>
</evidence>
<evidence type="ECO:0000256" key="8">
    <source>
        <dbReference type="ARBA" id="ARBA00023306"/>
    </source>
</evidence>
<evidence type="ECO:0000259" key="12">
    <source>
        <dbReference type="Pfam" id="PF01225"/>
    </source>
</evidence>
<dbReference type="RefSeq" id="WP_115250736.1">
    <property type="nucleotide sequence ID" value="NZ_UHFF01000002.1"/>
</dbReference>
<dbReference type="SUPFAM" id="SSF53244">
    <property type="entry name" value="MurD-like peptide ligases, peptide-binding domain"/>
    <property type="match status" value="1"/>
</dbReference>
<dbReference type="SUPFAM" id="SSF53623">
    <property type="entry name" value="MurD-like peptide ligases, catalytic domain"/>
    <property type="match status" value="1"/>
</dbReference>
<dbReference type="InterPro" id="IPR013221">
    <property type="entry name" value="Mur_ligase_cen"/>
</dbReference>
<keyword evidence="7 10" id="KW-0573">Peptidoglycan synthesis</keyword>
<dbReference type="PANTHER" id="PTHR43024">
    <property type="entry name" value="UDP-N-ACETYLMURAMOYL-TRIPEPTIDE--D-ALANYL-D-ALANINE LIGASE"/>
    <property type="match status" value="1"/>
</dbReference>
<dbReference type="InterPro" id="IPR036615">
    <property type="entry name" value="Mur_ligase_C_dom_sf"/>
</dbReference>
<dbReference type="InterPro" id="IPR036565">
    <property type="entry name" value="Mur-like_cat_sf"/>
</dbReference>
<feature type="binding site" evidence="10">
    <location>
        <begin position="107"/>
        <end position="113"/>
    </location>
    <ligand>
        <name>ATP</name>
        <dbReference type="ChEBI" id="CHEBI:30616"/>
    </ligand>
</feature>
<dbReference type="Gene3D" id="3.40.1390.10">
    <property type="entry name" value="MurE/MurF, N-terminal domain"/>
    <property type="match status" value="1"/>
</dbReference>
<evidence type="ECO:0000256" key="5">
    <source>
        <dbReference type="ARBA" id="ARBA00022840"/>
    </source>
</evidence>
<accession>A0A380JPA8</accession>
<dbReference type="EC" id="6.3.2.10" evidence="10 11"/>
<dbReference type="Gene3D" id="3.40.1190.10">
    <property type="entry name" value="Mur-like, catalytic domain"/>
    <property type="match status" value="1"/>
</dbReference>
<proteinExistence type="inferred from homology"/>
<evidence type="ECO:0000313" key="15">
    <source>
        <dbReference type="EMBL" id="SUN45641.1"/>
    </source>
</evidence>
<dbReference type="HAMAP" id="MF_02019">
    <property type="entry name" value="MurF"/>
    <property type="match status" value="1"/>
</dbReference>
<dbReference type="Gene3D" id="3.90.190.20">
    <property type="entry name" value="Mur ligase, C-terminal domain"/>
    <property type="match status" value="1"/>
</dbReference>
<keyword evidence="6 10" id="KW-0133">Cell shape</keyword>
<dbReference type="Pfam" id="PF02875">
    <property type="entry name" value="Mur_ligase_C"/>
    <property type="match status" value="1"/>
</dbReference>
<comment type="pathway">
    <text evidence="10 11">Cell wall biogenesis; peptidoglycan biosynthesis.</text>
</comment>
<dbReference type="AlphaFoldDB" id="A0A380JPA8"/>
<dbReference type="InterPro" id="IPR004101">
    <property type="entry name" value="Mur_ligase_C"/>
</dbReference>
<evidence type="ECO:0000256" key="3">
    <source>
        <dbReference type="ARBA" id="ARBA00022618"/>
    </source>
</evidence>
<dbReference type="InterPro" id="IPR051046">
    <property type="entry name" value="MurCDEF_CellWall_CoF430Synth"/>
</dbReference>
<dbReference type="InterPro" id="IPR005863">
    <property type="entry name" value="UDP-N-AcMur_synth"/>
</dbReference>
<comment type="function">
    <text evidence="10 11">Involved in cell wall formation. Catalyzes the final step in the synthesis of UDP-N-acetylmuramoyl-pentapeptide, the precursor of murein.</text>
</comment>
<evidence type="ECO:0000313" key="16">
    <source>
        <dbReference type="Proteomes" id="UP000254461"/>
    </source>
</evidence>
<keyword evidence="5 10" id="KW-0067">ATP-binding</keyword>
<protein>
    <recommendedName>
        <fullName evidence="10 11">UDP-N-acetylmuramoyl-tripeptide--D-alanyl-D-alanine ligase</fullName>
        <ecNumber evidence="10 11">6.3.2.10</ecNumber>
    </recommendedName>
    <alternativeName>
        <fullName evidence="10">D-alanyl-D-alanine-adding enzyme</fullName>
    </alternativeName>
</protein>
<keyword evidence="8 10" id="KW-0131">Cell cycle</keyword>
<dbReference type="GO" id="GO:0005737">
    <property type="term" value="C:cytoplasm"/>
    <property type="evidence" value="ECO:0007669"/>
    <property type="project" value="UniProtKB-SubCell"/>
</dbReference>
<evidence type="ECO:0000256" key="1">
    <source>
        <dbReference type="ARBA" id="ARBA00022490"/>
    </source>
</evidence>
<dbReference type="GO" id="GO:0047480">
    <property type="term" value="F:UDP-N-acetylmuramoyl-tripeptide-D-alanyl-D-alanine ligase activity"/>
    <property type="evidence" value="ECO:0007669"/>
    <property type="project" value="UniProtKB-UniRule"/>
</dbReference>
<dbReference type="GO" id="GO:0008360">
    <property type="term" value="P:regulation of cell shape"/>
    <property type="evidence" value="ECO:0007669"/>
    <property type="project" value="UniProtKB-KW"/>
</dbReference>
<feature type="domain" description="Mur ligase C-terminal" evidence="13">
    <location>
        <begin position="307"/>
        <end position="440"/>
    </location>
</feature>
<comment type="subcellular location">
    <subcellularLocation>
        <location evidence="10 11">Cytoplasm</location>
    </subcellularLocation>
</comment>
<dbReference type="PANTHER" id="PTHR43024:SF1">
    <property type="entry name" value="UDP-N-ACETYLMURAMOYL-TRIPEPTIDE--D-ALANYL-D-ALANINE LIGASE"/>
    <property type="match status" value="1"/>
</dbReference>
<feature type="domain" description="Mur ligase central" evidence="14">
    <location>
        <begin position="105"/>
        <end position="284"/>
    </location>
</feature>
<sequence>MKLTLHEVARVVDAQNSLSDLDDVPLNQIEFNSRNITKGDLFLPLQGERDGHDFIDLAFENGAVATFSERAISGRPYILVENCLAAFQKLAQYYIDKLRVDVIAVTGSNGKTSTKDMIEAVLAKAYKTYKTQGNYNNDIGLPYTVLHMPEDTEKIVLEMGQDHMGDIQLLSRIARPHIAVLTLIGEAHLAYFGSREKIAEGKMQIVDGMDSNGILIAPGDPILDPYLPDSQMVIRFGDHQELVVEDIKECKDSLTFRTNVLPRPVTLPLTGKYNATNAMIAAYVGKLLAVPDEDIIEALETVKLTRHRTEWVKAANGADLLADVYNANPTAMRLILETFAAIPANPNGKKIAVLADMKELGADSVALHSQLITSLDPKRIDQLVFYGDDIQALAKLASQDYPSGRVSFFKKNNQEDQYEDMCQYLLTILEPNDQMLLKGSHSMLLANVVDRLTAPHAGKSS</sequence>
<dbReference type="UniPathway" id="UPA00219"/>
<reference evidence="15 16" key="1">
    <citation type="submission" date="2018-06" db="EMBL/GenBank/DDBJ databases">
        <authorList>
            <consortium name="Pathogen Informatics"/>
            <person name="Doyle S."/>
        </authorList>
    </citation>
    <scope>NUCLEOTIDE SEQUENCE [LARGE SCALE GENOMIC DNA]</scope>
    <source>
        <strain evidence="15 16">NCTC12092</strain>
    </source>
</reference>
<dbReference type="InterPro" id="IPR000713">
    <property type="entry name" value="Mur_ligase_N"/>
</dbReference>
<evidence type="ECO:0000256" key="6">
    <source>
        <dbReference type="ARBA" id="ARBA00022960"/>
    </source>
</evidence>
<dbReference type="Proteomes" id="UP000254461">
    <property type="component" value="Unassembled WGS sequence"/>
</dbReference>
<dbReference type="GO" id="GO:0009252">
    <property type="term" value="P:peptidoglycan biosynthetic process"/>
    <property type="evidence" value="ECO:0007669"/>
    <property type="project" value="UniProtKB-UniRule"/>
</dbReference>
<dbReference type="Pfam" id="PF08245">
    <property type="entry name" value="Mur_ligase_M"/>
    <property type="match status" value="1"/>
</dbReference>